<sequence>MVTAWGSGAPVGLLRFIVFIPCGVLYSIASNHWNVIRKNPELHSGLYGFAVVHGEQFAHRWTKFGYFWNFAVWIPDIVAPAPFSVVFAMVDTAIAILMSISASNQTAYAPHNIDYCGGTASHDMWLPAGNNESFYEASARLNATQTNSFQMCKSYVVEWQYGIVISVFYTLIAFINVMVCAYEFMDRIKKPKKQDKSFAKWVWNAAVALPVVICTLLVTVLYVVPVLFFRCLPISAKAKTRYMRRYTMKSGQAIMQVGQVQLEKLKCRVSKKRGMEKRYQGGVAGEPTGLADFLGIYDILILVVENLHYADIVNLSLACKSVRESVLPADDYERRLLHFNMYTCDEPKTQCWVCANQICATCTYEHKLPQTTIYHHLDACNTYCNPCYKTLHSNPLRIDADPQMCVCAPVTPTPNRFQRHMNGPAFYSSRQRALPLITRHICLHCAYLTEEQVLEQRKKRTESEVRGTGKRGEDKCKKCAVELGGGPRWWVCGKCNLECGSWCHGAWGKNKKKKKKKKKEKMHGEMILVGEDAV</sequence>
<dbReference type="AlphaFoldDB" id="A0A6G1JYX4"/>
<protein>
    <recommendedName>
        <fullName evidence="4">F-box domain-containing protein</fullName>
    </recommendedName>
</protein>
<name>A0A6G1JYX4_9PLEO</name>
<gene>
    <name evidence="2" type="ORF">K504DRAFT_439067</name>
</gene>
<evidence type="ECO:0000256" key="1">
    <source>
        <dbReference type="SAM" id="Phobius"/>
    </source>
</evidence>
<proteinExistence type="predicted"/>
<dbReference type="EMBL" id="MU005777">
    <property type="protein sequence ID" value="KAF2705816.1"/>
    <property type="molecule type" value="Genomic_DNA"/>
</dbReference>
<feature type="transmembrane region" description="Helical" evidence="1">
    <location>
        <begin position="66"/>
        <end position="90"/>
    </location>
</feature>
<accession>A0A6G1JYX4</accession>
<evidence type="ECO:0000313" key="2">
    <source>
        <dbReference type="EMBL" id="KAF2705816.1"/>
    </source>
</evidence>
<keyword evidence="3" id="KW-1185">Reference proteome</keyword>
<reference evidence="2" key="1">
    <citation type="journal article" date="2020" name="Stud. Mycol.">
        <title>101 Dothideomycetes genomes: a test case for predicting lifestyles and emergence of pathogens.</title>
        <authorList>
            <person name="Haridas S."/>
            <person name="Albert R."/>
            <person name="Binder M."/>
            <person name="Bloem J."/>
            <person name="Labutti K."/>
            <person name="Salamov A."/>
            <person name="Andreopoulos B."/>
            <person name="Baker S."/>
            <person name="Barry K."/>
            <person name="Bills G."/>
            <person name="Bluhm B."/>
            <person name="Cannon C."/>
            <person name="Castanera R."/>
            <person name="Culley D."/>
            <person name="Daum C."/>
            <person name="Ezra D."/>
            <person name="Gonzalez J."/>
            <person name="Henrissat B."/>
            <person name="Kuo A."/>
            <person name="Liang C."/>
            <person name="Lipzen A."/>
            <person name="Lutzoni F."/>
            <person name="Magnuson J."/>
            <person name="Mondo S."/>
            <person name="Nolan M."/>
            <person name="Ohm R."/>
            <person name="Pangilinan J."/>
            <person name="Park H.-J."/>
            <person name="Ramirez L."/>
            <person name="Alfaro M."/>
            <person name="Sun H."/>
            <person name="Tritt A."/>
            <person name="Yoshinaga Y."/>
            <person name="Zwiers L.-H."/>
            <person name="Turgeon B."/>
            <person name="Goodwin S."/>
            <person name="Spatafora J."/>
            <person name="Crous P."/>
            <person name="Grigoriev I."/>
        </authorList>
    </citation>
    <scope>NUCLEOTIDE SEQUENCE</scope>
    <source>
        <strain evidence="2">CBS 279.74</strain>
    </source>
</reference>
<evidence type="ECO:0008006" key="4">
    <source>
        <dbReference type="Google" id="ProtNLM"/>
    </source>
</evidence>
<dbReference type="OrthoDB" id="4191440at2759"/>
<organism evidence="2 3">
    <name type="scientific">Pleomassaria siparia CBS 279.74</name>
    <dbReference type="NCBI Taxonomy" id="1314801"/>
    <lineage>
        <taxon>Eukaryota</taxon>
        <taxon>Fungi</taxon>
        <taxon>Dikarya</taxon>
        <taxon>Ascomycota</taxon>
        <taxon>Pezizomycotina</taxon>
        <taxon>Dothideomycetes</taxon>
        <taxon>Pleosporomycetidae</taxon>
        <taxon>Pleosporales</taxon>
        <taxon>Pleomassariaceae</taxon>
        <taxon>Pleomassaria</taxon>
    </lineage>
</organism>
<feature type="transmembrane region" description="Helical" evidence="1">
    <location>
        <begin position="202"/>
        <end position="229"/>
    </location>
</feature>
<feature type="transmembrane region" description="Helical" evidence="1">
    <location>
        <begin position="159"/>
        <end position="182"/>
    </location>
</feature>
<keyword evidence="1" id="KW-0812">Transmembrane</keyword>
<keyword evidence="1" id="KW-0472">Membrane</keyword>
<dbReference type="Proteomes" id="UP000799428">
    <property type="component" value="Unassembled WGS sequence"/>
</dbReference>
<evidence type="ECO:0000313" key="3">
    <source>
        <dbReference type="Proteomes" id="UP000799428"/>
    </source>
</evidence>
<feature type="transmembrane region" description="Helical" evidence="1">
    <location>
        <begin position="12"/>
        <end position="29"/>
    </location>
</feature>
<keyword evidence="1" id="KW-1133">Transmembrane helix</keyword>